<sequence>MLRDSAARKGWVISHRITLGFEPGNTCESRLANSRAARLQDDVDGVPEAILPLHQLIADTQTFSDDGRTVTYRTLQENQLPCLWRHKIRIDQCKRRWGG</sequence>
<organism evidence="1 2">
    <name type="scientific">Pseudomonas plecoglossicida</name>
    <dbReference type="NCBI Taxonomy" id="70775"/>
    <lineage>
        <taxon>Bacteria</taxon>
        <taxon>Pseudomonadati</taxon>
        <taxon>Pseudomonadota</taxon>
        <taxon>Gammaproteobacteria</taxon>
        <taxon>Pseudomonadales</taxon>
        <taxon>Pseudomonadaceae</taxon>
        <taxon>Pseudomonas</taxon>
    </lineage>
</organism>
<name>A0AAD0QUW9_PSEDL</name>
<dbReference type="EMBL" id="CP031146">
    <property type="protein sequence ID" value="AXM94772.1"/>
    <property type="molecule type" value="Genomic_DNA"/>
</dbReference>
<reference evidence="1 2" key="1">
    <citation type="submission" date="2018-07" db="EMBL/GenBank/DDBJ databases">
        <title>Complete genome sequence of a Pseudomonas plecoglossicida strain pathogenic to the marine fish, Larimichthys crocea.</title>
        <authorList>
            <person name="Tao Z."/>
        </authorList>
    </citation>
    <scope>NUCLEOTIDE SEQUENCE [LARGE SCALE GENOMIC DNA]</scope>
    <source>
        <strain evidence="1 2">XSDHY-P</strain>
    </source>
</reference>
<accession>A0AAD0QUW9</accession>
<dbReference type="AlphaFoldDB" id="A0AAD0QUW9"/>
<evidence type="ECO:0000313" key="2">
    <source>
        <dbReference type="Proteomes" id="UP000256503"/>
    </source>
</evidence>
<proteinExistence type="predicted"/>
<dbReference type="Proteomes" id="UP000256503">
    <property type="component" value="Chromosome"/>
</dbReference>
<evidence type="ECO:0000313" key="1">
    <source>
        <dbReference type="EMBL" id="AXM94772.1"/>
    </source>
</evidence>
<gene>
    <name evidence="1" type="ORF">DVB73_02485</name>
</gene>
<protein>
    <submittedName>
        <fullName evidence="1">Uncharacterized protein</fullName>
    </submittedName>
</protein>